<evidence type="ECO:0000256" key="2">
    <source>
        <dbReference type="ARBA" id="ARBA00005988"/>
    </source>
</evidence>
<dbReference type="PROSITE" id="PS50228">
    <property type="entry name" value="SUEL_LECTIN"/>
    <property type="match status" value="2"/>
</dbReference>
<dbReference type="InterPro" id="IPR050753">
    <property type="entry name" value="Peptidase_M14_domain"/>
</dbReference>
<evidence type="ECO:0000256" key="5">
    <source>
        <dbReference type="ARBA" id="ARBA00022723"/>
    </source>
</evidence>
<feature type="region of interest" description="Disordered" evidence="10">
    <location>
        <begin position="630"/>
        <end position="673"/>
    </location>
</feature>
<feature type="active site" description="Proton donor/acceptor" evidence="9">
    <location>
        <position position="2133"/>
    </location>
</feature>
<dbReference type="InterPro" id="IPR043159">
    <property type="entry name" value="Lectin_gal-bd_sf"/>
</dbReference>
<evidence type="ECO:0000256" key="7">
    <source>
        <dbReference type="ARBA" id="ARBA00022833"/>
    </source>
</evidence>
<evidence type="ECO:0000256" key="3">
    <source>
        <dbReference type="ARBA" id="ARBA00022645"/>
    </source>
</evidence>
<feature type="region of interest" description="Disordered" evidence="10">
    <location>
        <begin position="586"/>
        <end position="605"/>
    </location>
</feature>
<protein>
    <submittedName>
        <fullName evidence="14">Carboxypeptidase D</fullName>
    </submittedName>
</protein>
<dbReference type="Gene3D" id="3.40.630.10">
    <property type="entry name" value="Zn peptidases"/>
    <property type="match status" value="4"/>
</dbReference>
<dbReference type="CDD" id="cd03868">
    <property type="entry name" value="M14_CPD_I"/>
    <property type="match status" value="1"/>
</dbReference>
<dbReference type="Pfam" id="PF02140">
    <property type="entry name" value="SUEL_Lectin"/>
    <property type="match status" value="2"/>
</dbReference>
<feature type="active site" description="Proton donor/acceptor" evidence="9">
    <location>
        <position position="2560"/>
    </location>
</feature>
<evidence type="ECO:0000313" key="15">
    <source>
        <dbReference type="Proteomes" id="UP000225706"/>
    </source>
</evidence>
<dbReference type="InterPro" id="IPR057247">
    <property type="entry name" value="CARBOXYPEPT_ZN_2"/>
</dbReference>
<dbReference type="SUPFAM" id="SSF53187">
    <property type="entry name" value="Zn-dependent exopeptidases"/>
    <property type="match status" value="4"/>
</dbReference>
<feature type="transmembrane region" description="Helical" evidence="11">
    <location>
        <begin position="3505"/>
        <end position="3536"/>
    </location>
</feature>
<dbReference type="GO" id="GO:0008270">
    <property type="term" value="F:zinc ion binding"/>
    <property type="evidence" value="ECO:0007669"/>
    <property type="project" value="InterPro"/>
</dbReference>
<feature type="domain" description="SUEL-type lectin" evidence="12">
    <location>
        <begin position="147"/>
        <end position="238"/>
    </location>
</feature>
<keyword evidence="11" id="KW-0812">Transmembrane</keyword>
<dbReference type="Pfam" id="PF13620">
    <property type="entry name" value="CarboxypepD_reg"/>
    <property type="match status" value="3"/>
</dbReference>
<name>A0A2B4SML5_STYPI</name>
<proteinExistence type="inferred from homology"/>
<evidence type="ECO:0000259" key="13">
    <source>
        <dbReference type="PROSITE" id="PS52035"/>
    </source>
</evidence>
<dbReference type="InterPro" id="IPR057246">
    <property type="entry name" value="CARBOXYPEPT_ZN_1"/>
</dbReference>
<evidence type="ECO:0000256" key="6">
    <source>
        <dbReference type="ARBA" id="ARBA00022801"/>
    </source>
</evidence>
<feature type="region of interest" description="Disordered" evidence="10">
    <location>
        <begin position="1196"/>
        <end position="1218"/>
    </location>
</feature>
<dbReference type="InterPro" id="IPR008969">
    <property type="entry name" value="CarboxyPept-like_regulatory"/>
</dbReference>
<feature type="region of interest" description="Disordered" evidence="10">
    <location>
        <begin position="1619"/>
        <end position="1717"/>
    </location>
</feature>
<feature type="domain" description="Peptidase M14" evidence="13">
    <location>
        <begin position="2308"/>
        <end position="2590"/>
    </location>
</feature>
<keyword evidence="5" id="KW-0479">Metal-binding</keyword>
<dbReference type="EMBL" id="LSMT01000062">
    <property type="protein sequence ID" value="PFX29655.1"/>
    <property type="molecule type" value="Genomic_DNA"/>
</dbReference>
<feature type="compositionally biased region" description="Basic and acidic residues" evidence="10">
    <location>
        <begin position="1259"/>
        <end position="1271"/>
    </location>
</feature>
<organism evidence="14 15">
    <name type="scientific">Stylophora pistillata</name>
    <name type="common">Smooth cauliflower coral</name>
    <dbReference type="NCBI Taxonomy" id="50429"/>
    <lineage>
        <taxon>Eukaryota</taxon>
        <taxon>Metazoa</taxon>
        <taxon>Cnidaria</taxon>
        <taxon>Anthozoa</taxon>
        <taxon>Hexacorallia</taxon>
        <taxon>Scleractinia</taxon>
        <taxon>Astrocoeniina</taxon>
        <taxon>Pocilloporidae</taxon>
        <taxon>Stylophora</taxon>
    </lineage>
</organism>
<dbReference type="FunFam" id="3.40.630.10:FF:000020">
    <property type="entry name" value="Carboxypeptidase D"/>
    <property type="match status" value="3"/>
</dbReference>
<comment type="caution">
    <text evidence="14">The sequence shown here is derived from an EMBL/GenBank/DDBJ whole genome shotgun (WGS) entry which is preliminary data.</text>
</comment>
<dbReference type="CDD" id="cd22823">
    <property type="entry name" value="Gal_Rha_Lectin"/>
    <property type="match status" value="2"/>
</dbReference>
<keyword evidence="6" id="KW-0378">Hydrolase</keyword>
<feature type="region of interest" description="Disordered" evidence="10">
    <location>
        <begin position="1321"/>
        <end position="1352"/>
    </location>
</feature>
<dbReference type="InterPro" id="IPR000834">
    <property type="entry name" value="Peptidase_M14"/>
</dbReference>
<feature type="region of interest" description="Disordered" evidence="10">
    <location>
        <begin position="322"/>
        <end position="341"/>
    </location>
</feature>
<dbReference type="PROSITE" id="PS00133">
    <property type="entry name" value="CARBOXYPEPT_ZN_2"/>
    <property type="match status" value="2"/>
</dbReference>
<reference evidence="15" key="1">
    <citation type="journal article" date="2017" name="bioRxiv">
        <title>Comparative analysis of the genomes of Stylophora pistillata and Acropora digitifera provides evidence for extensive differences between species of corals.</title>
        <authorList>
            <person name="Voolstra C.R."/>
            <person name="Li Y."/>
            <person name="Liew Y.J."/>
            <person name="Baumgarten S."/>
            <person name="Zoccola D."/>
            <person name="Flot J.-F."/>
            <person name="Tambutte S."/>
            <person name="Allemand D."/>
            <person name="Aranda M."/>
        </authorList>
    </citation>
    <scope>NUCLEOTIDE SEQUENCE [LARGE SCALE GENOMIC DNA]</scope>
</reference>
<comment type="caution">
    <text evidence="9">Lacks conserved residue(s) required for the propagation of feature annotation.</text>
</comment>
<feature type="region of interest" description="Disordered" evidence="10">
    <location>
        <begin position="1369"/>
        <end position="1412"/>
    </location>
</feature>
<dbReference type="GO" id="GO:0016485">
    <property type="term" value="P:protein processing"/>
    <property type="evidence" value="ECO:0007669"/>
    <property type="project" value="TreeGrafter"/>
</dbReference>
<evidence type="ECO:0000256" key="9">
    <source>
        <dbReference type="PROSITE-ProRule" id="PRU01379"/>
    </source>
</evidence>
<feature type="compositionally biased region" description="Basic and acidic residues" evidence="10">
    <location>
        <begin position="1708"/>
        <end position="1717"/>
    </location>
</feature>
<evidence type="ECO:0000313" key="14">
    <source>
        <dbReference type="EMBL" id="PFX29655.1"/>
    </source>
</evidence>
<comment type="similarity">
    <text evidence="2 9">Belongs to the peptidase M14 family.</text>
</comment>
<evidence type="ECO:0000256" key="1">
    <source>
        <dbReference type="ARBA" id="ARBA00001947"/>
    </source>
</evidence>
<dbReference type="GO" id="GO:0004181">
    <property type="term" value="F:metallocarboxypeptidase activity"/>
    <property type="evidence" value="ECO:0007669"/>
    <property type="project" value="InterPro"/>
</dbReference>
<dbReference type="Gene3D" id="2.60.120.740">
    <property type="match status" value="2"/>
</dbReference>
<dbReference type="PROSITE" id="PS52035">
    <property type="entry name" value="PEPTIDASE_M14"/>
    <property type="match status" value="4"/>
</dbReference>
<dbReference type="GO" id="GO:0005615">
    <property type="term" value="C:extracellular space"/>
    <property type="evidence" value="ECO:0007669"/>
    <property type="project" value="TreeGrafter"/>
</dbReference>
<dbReference type="Gene3D" id="2.60.40.1120">
    <property type="entry name" value="Carboxypeptidase-like, regulatory domain"/>
    <property type="match status" value="4"/>
</dbReference>
<keyword evidence="3 14" id="KW-0121">Carboxypeptidase</keyword>
<feature type="compositionally biased region" description="Polar residues" evidence="10">
    <location>
        <begin position="1382"/>
        <end position="1409"/>
    </location>
</feature>
<feature type="region of interest" description="Disordered" evidence="10">
    <location>
        <begin position="1782"/>
        <end position="1801"/>
    </location>
</feature>
<feature type="compositionally biased region" description="Polar residues" evidence="10">
    <location>
        <begin position="1283"/>
        <end position="1303"/>
    </location>
</feature>
<keyword evidence="15" id="KW-1185">Reference proteome</keyword>
<keyword evidence="11" id="KW-1133">Transmembrane helix</keyword>
<evidence type="ECO:0000259" key="12">
    <source>
        <dbReference type="PROSITE" id="PS50228"/>
    </source>
</evidence>
<dbReference type="Pfam" id="PF00246">
    <property type="entry name" value="Peptidase_M14"/>
    <property type="match status" value="4"/>
</dbReference>
<keyword evidence="11" id="KW-0472">Membrane</keyword>
<dbReference type="FunFam" id="2.60.40.1120:FF:000004">
    <property type="entry name" value="Carboxypeptidase E"/>
    <property type="match status" value="2"/>
</dbReference>
<sequence length="3590" mass="396682">MQFLPTGWVDSTGTLDQLSVRTATPGSSGSPRSEIDLETDKSVIICAGQNKSLECFSPGSTIAIEEAFWGRLSAKICPSEDGDPVTNCLSDPTTTPIVRNLCDDKEYCEIPARHNVLQPPGVKHCPGVNKYLAVKYTCMPEKRKFVLCNGETTELQCGQGWKIHIMSAYWGRDSPSTCPTPLGKFFTCANSPSSILALKERCSGRESCIVTADDTHLSKDGNRCPGIDKYALISYRCQPPGSVVADLPNSDGGKEVLESSQQDTVNPMQSLLHLTANAKTPFPDQKVGELNLSMLLPVPQYNRSDQLKPIFDFLGGQSDAKNRSSLGENLPVPKDSRPFLSTGKHISTSVVQGGITASPLARHKGVTPSTKLRVASLASKSEPGVGYDRASPTKKPEFISRVNPTSSPESVSSNNANVHDVLNAISPFSTNSPSQTPLESSINLPPNPQVSTTTEPFEGLMKTFLTSKFGQVLSKSLLDSGRTEDSSYKNIMAQHFGSTVQPTASLVSKTSTNEHMIANLISGLIHQPSGQGPAGISAANKDDGQMATSGTNKMSSATISIGNKEFSLADLSKALNNDQQTPNKLKGAETEFQLPKQSHKQRTKEKIRKLNEKIATLETLSDALDALTTRLSPEESKGGNKQEEISPGSEEPVTLGQERHKKHHTHHHRHQNDKFSQDMDMLGTLLGWDAPYSQEKETSLVRKKDKDSNLIEGIRGNKGFSSNDLKTLQSKINQAIEAAETAGRKHDSKQPTASALLPLILAGKLGEDVGAQTREEVATIHSHQGVSKGFLPATDKELQALQDILTGLIDNAKRKGTLKQLVKRWDKSGGPFADIARNISEYLKGDSRMKRPVTLLGVAKNFTGKSAAVPGNLSKSTAGQNNRSNDFKTSALFTEAVNALLGAVSKRHGLHRRNSTNRSSFMSTDTLIDFKGVLLGGRINKLPPPEDPLAEMESKVLAEILSGKQNKTLVTNSSKLTSVTGGNKALNKKSNKIDVRHNNQTQLVQHTLGGQSKQKLSFSSYEKKNVSKSIRNNTLMDFMNSMEMPERDKSLPKNVKPGNKHSKVSPRIDDLMTAIAASLLDLNEAKEDNSSKHKPLIKYDESGIDKFPNDHKISDFSNEDAVLQAPTDHLAYVNSNNSNRNRSNELNNSTKLPLKVTLPQNNTKNLLPNERAKGTPGVIEKVDPGDQTVTLTLETVDDVPTPSPPSDDTPKIQTGLRNDKVPHNLNVQSVATLGKINATNAKDKEHSFTQRIIKEEPKVHSDLTVDTRKPEVALPSDDDGKLTSISASPELNPETVGNNQKPSSPDLPLDLQMNAIGRIAEDDDQSSVLPTDLSAALPSTPDLSPGSLASKNGEVKSFEDKVLPMASDLTLSNDSKGGETESIVSKLSSNNDDNPTLIKPSSTAVTQGGDTRPTAAEIREISTSVKALLKVLTTYSKRLRLEDDQGEEASPKGKLPTRSSTGNKVNVSVASVKEEELKKPWKTELPSTKYTNNVYASFPVSSPTLPRYADSGVFENIQEQPSIEASNFNWNPAQEPAHAQMPFDASPTKTSLEPQIGAEQWRPGNALDAMGEELKELNLPSIEDDPTVRAVQKMVADENALISEKRKAIQRVKPQVFNVTKSQQPAGGPGVFSRNNIPKHRGHPTNSSLVEGKKSHQKFNSFDKSNRKRKKEARGRDIIAKLSNNTISHHHTSTVGNRTTTEPTLQRSETRHDDKKLYSKKVIRKNTHSTKLMRNRDEIPGEAVYTQRLNDSAHAPKDKLNPQKRPVHSNTTSAGEVAGLKNTKQEKREGKISAGGKSYDGSHHTTVVSDITSFKNITKEKLNRVFAKGNTPNINGTELKQNHNRPTNVTRKINKRQSKRNVSSLVHEGYIHNEDLKCLLRSLVYQHRNIARLHRIGRSVYNRELLAIQITDNPRVRKPGKPMFKYVGNMHGNEAVGRQVLIYLIAYLLENYGRNDRVTKLVNNTDIFIMPSMNPDGFERAIEGLCLGEIGRPNRNYVDLNRNFPDQFNSWNDYTVGSAQPETKAMLKWIIETPFVLSANLHGGSLVASYPFDSNKEHRKTGGYSASPDDDLFRHLASIYALKHTTMGKMGKKDCTRGQFPGGITNGANWYDVPGGMQDVNYLISNCFEITLELSCCKYPFKRHLPREWNNNREALLAYMEQVHTGIKGFVKDQLGVAIQNAVVHVHGIDHNVTTVLHGDFWRLLLPGVYTVSVCASGHSCQTLSNVSVSSEEATSLEFVLERNENQRGTTLRHIPWFTEQFFRTRRDLSSGFQPSQRNVEVSFTSISLTSEDYTQVINDWEKPRIFKNHNFHDMTAFLQTIEKLYPNITKLYSVGKSVQGRELWVIEITDNPGIHEPGEPEFKYVGNMHGDEVVGRETLLLLVQALCENYGKVPAITALIEYTRIHIMPSMNPDGYERGVRENARNVDLNRNFPDQFMPNMNRIHQPETSAVMKWITSMPFVLSANLHGGSIVANYPYDDTPPGQKGGYSRSPDDAVFRQLALSYSKAHPTMGGGRPCSDYPDEYFKDGITNGAEWYIVRGGMQDYNYVHSNCFELTIEMSCVKFPPESKLKSYWDAHKVSLLTFMSQVHTGVKGFIRNEQGIGISHATISLSGIRHNISSAKDGDYWRLLVPGSYFITASAAGYISSTQSVVIPHGLATELNFVLRQVEQPTIATEKVSFQSSTTQKLYPVETNATPQETAFSQQNSVPLPTSSFVKLSPVEIKSTVKVVVPSPSVDSTVHDSQHNYQQLTSFLKEQANKCSSVTKLTTIGTSREGRTIYSLVMTENSGHEEGKAHVGLVGSLQGTDITGKELLLKMIEYLCNTYQQKEDSITKLLQTTVLHVVPAVDLDGNEKAKEGDCSGIMEPIDDLSRSFYYNLTQSGQSTLPKNIEEFLQSAADEPQEVKHLKEWMNKNNFALLADFSGGEMVARYPLSVHASHSGSDKGSVTSDDKLFKELALSYSTKHTTMQLGSGCNESSAGFPNGIVNGAQWKEVYYTMQDYAYLTLNIPQLSFFVSCCKYPPPKELDSIWETNRQALLGFLEKSHQGVQGVIHTLDHRPINDTTVTIKSSNADIVLKQNGAKFYRLLAKGKYKITVNAPGYSSVTKEVTISEGLSANVMFNLHEKPRFSHHKYAAMEKFLRNITSMYPGITRLYSIGQTVHFRNIWVMEISNNPGVHEPGKPEFSYVGGVHGNEVVGKEMLLLLIQHLCLSYGKDDLVTRLVNSTRIHILPALNSDGYELASEGDCSSDKGKNNARDVDINANFLGSSESLQKVLEPETNAIIKWSKKYPFVLSASLRGGSLVANYPFDAHPQGRSLPNPTPDDDVFRYLATAYANSHPSMHYGKPLCPGPSVGEEFPKGITNGAAWKSREGGMKDYMYQNSNCLEIGIHMGCCKFPYAQELEHHWKEHKDPLFFFVFQVHRGVKGFVFDDAGSPISDAVISVKGRDHDVTTTKDGDFWRILTPGKYEVSASAPGRQKVTLDVQVHPNEPAAQVKFTLPRQHLVFGMPAAVMVGICALVVVVFLLFVIGLWRLARYKKQLTVRRNGYMMDYEQERSINSFNSKALLNNEYSDDTDDDEEDIILENVRR</sequence>
<dbReference type="OrthoDB" id="1100386at2759"/>
<comment type="cofactor">
    <cofactor evidence="1">
        <name>Zn(2+)</name>
        <dbReference type="ChEBI" id="CHEBI:29105"/>
    </cofactor>
</comment>
<dbReference type="PANTHER" id="PTHR11532:SF73">
    <property type="entry name" value="CARBOXYPEPTIDASE D"/>
    <property type="match status" value="1"/>
</dbReference>
<dbReference type="InterPro" id="IPR000922">
    <property type="entry name" value="Lectin_gal-bd_dom"/>
</dbReference>
<feature type="region of interest" description="Disordered" evidence="10">
    <location>
        <begin position="1045"/>
        <end position="1065"/>
    </location>
</feature>
<feature type="region of interest" description="Disordered" evidence="10">
    <location>
        <begin position="382"/>
        <end position="414"/>
    </location>
</feature>
<dbReference type="SMART" id="SM00631">
    <property type="entry name" value="Zn_pept"/>
    <property type="match status" value="3"/>
</dbReference>
<evidence type="ECO:0000256" key="10">
    <source>
        <dbReference type="SAM" id="MobiDB-lite"/>
    </source>
</evidence>
<keyword evidence="8" id="KW-0325">Glycoprotein</keyword>
<feature type="compositionally biased region" description="Polar residues" evidence="10">
    <location>
        <begin position="1682"/>
        <end position="1707"/>
    </location>
</feature>
<feature type="domain" description="Peptidase M14" evidence="13">
    <location>
        <begin position="2745"/>
        <end position="3046"/>
    </location>
</feature>
<evidence type="ECO:0000256" key="4">
    <source>
        <dbReference type="ARBA" id="ARBA00022670"/>
    </source>
</evidence>
<dbReference type="CDD" id="cd11308">
    <property type="entry name" value="Peptidase_M14NE-CP-C_like"/>
    <property type="match status" value="4"/>
</dbReference>
<feature type="domain" description="Peptidase M14" evidence="13">
    <location>
        <begin position="1869"/>
        <end position="2163"/>
    </location>
</feature>
<feature type="region of interest" description="Disordered" evidence="10">
    <location>
        <begin position="1259"/>
        <end position="1309"/>
    </location>
</feature>
<evidence type="ECO:0000256" key="11">
    <source>
        <dbReference type="SAM" id="Phobius"/>
    </source>
</evidence>
<feature type="domain" description="Peptidase M14" evidence="13">
    <location>
        <begin position="3131"/>
        <end position="3422"/>
    </location>
</feature>
<feature type="compositionally biased region" description="Basic and acidic residues" evidence="10">
    <location>
        <begin position="632"/>
        <end position="644"/>
    </location>
</feature>
<evidence type="ECO:0000256" key="8">
    <source>
        <dbReference type="ARBA" id="ARBA00023180"/>
    </source>
</evidence>
<dbReference type="CDD" id="cd03858">
    <property type="entry name" value="M14_CP_N-E_like"/>
    <property type="match status" value="2"/>
</dbReference>
<keyword evidence="4" id="KW-0645">Protease</keyword>
<feature type="compositionally biased region" description="Polar residues" evidence="10">
    <location>
        <begin position="402"/>
        <end position="414"/>
    </location>
</feature>
<feature type="domain" description="SUEL-type lectin" evidence="12">
    <location>
        <begin position="45"/>
        <end position="139"/>
    </location>
</feature>
<dbReference type="GO" id="GO:0006518">
    <property type="term" value="P:peptide metabolic process"/>
    <property type="evidence" value="ECO:0007669"/>
    <property type="project" value="TreeGrafter"/>
</dbReference>
<feature type="region of interest" description="Disordered" evidence="10">
    <location>
        <begin position="1443"/>
        <end position="1463"/>
    </location>
</feature>
<feature type="region of interest" description="Disordered" evidence="10">
    <location>
        <begin position="1750"/>
        <end position="1777"/>
    </location>
</feature>
<keyword evidence="7" id="KW-0862">Zinc</keyword>
<dbReference type="Proteomes" id="UP000225706">
    <property type="component" value="Unassembled WGS sequence"/>
</dbReference>
<feature type="compositionally biased region" description="Basic residues" evidence="10">
    <location>
        <begin position="659"/>
        <end position="671"/>
    </location>
</feature>
<accession>A0A2B4SML5</accession>
<dbReference type="PRINTS" id="PR00765">
    <property type="entry name" value="CRBOXYPTASEA"/>
</dbReference>
<dbReference type="PROSITE" id="PS00132">
    <property type="entry name" value="CARBOXYPEPT_ZN_1"/>
    <property type="match status" value="3"/>
</dbReference>
<dbReference type="SUPFAM" id="SSF49464">
    <property type="entry name" value="Carboxypeptidase regulatory domain-like"/>
    <property type="match status" value="4"/>
</dbReference>
<dbReference type="STRING" id="50429.A0A2B4SML5"/>
<gene>
    <name evidence="14" type="primary">CPD</name>
    <name evidence="14" type="ORF">AWC38_SpisGene5537</name>
</gene>
<dbReference type="PANTHER" id="PTHR11532">
    <property type="entry name" value="PROTEASE M14 CARBOXYPEPTIDASE"/>
    <property type="match status" value="1"/>
</dbReference>
<dbReference type="GO" id="GO:0030246">
    <property type="term" value="F:carbohydrate binding"/>
    <property type="evidence" value="ECO:0007669"/>
    <property type="project" value="InterPro"/>
</dbReference>